<dbReference type="InterPro" id="IPR023165">
    <property type="entry name" value="rRNA_Ade_diMease-like_C"/>
</dbReference>
<dbReference type="InterPro" id="IPR020598">
    <property type="entry name" value="rRNA_Ade_methylase_Trfase_N"/>
</dbReference>
<sequence>MVSEQVLDEIIAASELRKTDQVLEIGAGLGVLTRALAEQAGEVIAVEKDRQLARALRQMFRNNRNVKIIQDDALFFDPADYNLQPTTYKLVANLPYYITGAILEKFLATPPSLSPSHLSALSSRPKGQGREKEGGEIHPPTKGENGSSFNDFPPHAVGEERWGGRPSLMVLLLQKEVAERIVAKPGDMSILSVSVQLYSDPEIISYVGKENFYPTPEVDSAIVRLRVLPEARFQTDEQKFFGLVKIGFSNKRKQLHNNLQALPPPFLPHKWGGTEGGADYKKILQDLGLNPLARAQDLSLQDWYRLYQRLNNGRT</sequence>
<comment type="similarity">
    <text evidence="5">Belongs to the class I-like SAM-binding methyltransferase superfamily. rRNA adenine N(6)-methyltransferase family.</text>
</comment>
<keyword evidence="4 5" id="KW-0694">RNA-binding</keyword>
<dbReference type="PANTHER" id="PTHR11727">
    <property type="entry name" value="DIMETHYLADENOSINE TRANSFERASE"/>
    <property type="match status" value="1"/>
</dbReference>
<dbReference type="CDD" id="cd02440">
    <property type="entry name" value="AdoMet_MTases"/>
    <property type="match status" value="1"/>
</dbReference>
<feature type="binding site" evidence="5">
    <location>
        <position position="72"/>
    </location>
    <ligand>
        <name>S-adenosyl-L-methionine</name>
        <dbReference type="ChEBI" id="CHEBI:59789"/>
    </ligand>
</feature>
<feature type="region of interest" description="Disordered" evidence="6">
    <location>
        <begin position="113"/>
        <end position="156"/>
    </location>
</feature>
<dbReference type="PROSITE" id="PS01131">
    <property type="entry name" value="RRNA_A_DIMETH"/>
    <property type="match status" value="1"/>
</dbReference>
<feature type="binding site" evidence="5">
    <location>
        <position position="1"/>
    </location>
    <ligand>
        <name>S-adenosyl-L-methionine</name>
        <dbReference type="ChEBI" id="CHEBI:59789"/>
    </ligand>
</feature>
<evidence type="ECO:0000256" key="5">
    <source>
        <dbReference type="PROSITE-ProRule" id="PRU01026"/>
    </source>
</evidence>
<evidence type="ECO:0000256" key="4">
    <source>
        <dbReference type="ARBA" id="ARBA00022884"/>
    </source>
</evidence>
<organism evidence="8 9">
    <name type="scientific">Candidatus Doudnabacteria bacterium RIFCSPHIGHO2_01_52_17</name>
    <dbReference type="NCBI Taxonomy" id="1817820"/>
    <lineage>
        <taxon>Bacteria</taxon>
        <taxon>Candidatus Doudnaibacteriota</taxon>
    </lineage>
</organism>
<feature type="binding site" evidence="5">
    <location>
        <position position="47"/>
    </location>
    <ligand>
        <name>S-adenosyl-L-methionine</name>
        <dbReference type="ChEBI" id="CHEBI:59789"/>
    </ligand>
</feature>
<evidence type="ECO:0000256" key="6">
    <source>
        <dbReference type="SAM" id="MobiDB-lite"/>
    </source>
</evidence>
<evidence type="ECO:0000313" key="8">
    <source>
        <dbReference type="EMBL" id="OGE74501.1"/>
    </source>
</evidence>
<reference evidence="8 9" key="1">
    <citation type="journal article" date="2016" name="Nat. Commun.">
        <title>Thousands of microbial genomes shed light on interconnected biogeochemical processes in an aquifer system.</title>
        <authorList>
            <person name="Anantharaman K."/>
            <person name="Brown C.T."/>
            <person name="Hug L.A."/>
            <person name="Sharon I."/>
            <person name="Castelle C.J."/>
            <person name="Probst A.J."/>
            <person name="Thomas B.C."/>
            <person name="Singh A."/>
            <person name="Wilkins M.J."/>
            <person name="Karaoz U."/>
            <person name="Brodie E.L."/>
            <person name="Williams K.H."/>
            <person name="Hubbard S.S."/>
            <person name="Banfield J.F."/>
        </authorList>
    </citation>
    <scope>NUCLEOTIDE SEQUENCE [LARGE SCALE GENOMIC DNA]</scope>
</reference>
<feature type="compositionally biased region" description="Low complexity" evidence="6">
    <location>
        <begin position="113"/>
        <end position="125"/>
    </location>
</feature>
<feature type="binding site" evidence="5">
    <location>
        <position position="93"/>
    </location>
    <ligand>
        <name>S-adenosyl-L-methionine</name>
        <dbReference type="ChEBI" id="CHEBI:59789"/>
    </ligand>
</feature>
<dbReference type="Gene3D" id="3.40.50.150">
    <property type="entry name" value="Vaccinia Virus protein VP39"/>
    <property type="match status" value="1"/>
</dbReference>
<dbReference type="PANTHER" id="PTHR11727:SF7">
    <property type="entry name" value="DIMETHYLADENOSINE TRANSFERASE-RELATED"/>
    <property type="match status" value="1"/>
</dbReference>
<protein>
    <recommendedName>
        <fullName evidence="7">Ribosomal RNA adenine methylase transferase N-terminal domain-containing protein</fullName>
    </recommendedName>
</protein>
<feature type="domain" description="Ribosomal RNA adenine methylase transferase N-terminal" evidence="7">
    <location>
        <begin position="6"/>
        <end position="229"/>
    </location>
</feature>
<name>A0A1F5N9Y9_9BACT</name>
<dbReference type="Gene3D" id="1.10.8.100">
    <property type="entry name" value="Ribosomal RNA adenine dimethylase-like, domain 2"/>
    <property type="match status" value="1"/>
</dbReference>
<gene>
    <name evidence="8" type="ORF">A3K06_00085</name>
</gene>
<dbReference type="Proteomes" id="UP000176547">
    <property type="component" value="Unassembled WGS sequence"/>
</dbReference>
<feature type="binding site" evidence="5">
    <location>
        <position position="26"/>
    </location>
    <ligand>
        <name>S-adenosyl-L-methionine</name>
        <dbReference type="ChEBI" id="CHEBI:59789"/>
    </ligand>
</feature>
<accession>A0A1F5N9Y9</accession>
<proteinExistence type="inferred from homology"/>
<feature type="compositionally biased region" description="Basic and acidic residues" evidence="6">
    <location>
        <begin position="128"/>
        <end position="141"/>
    </location>
</feature>
<evidence type="ECO:0000259" key="7">
    <source>
        <dbReference type="SMART" id="SM00650"/>
    </source>
</evidence>
<dbReference type="SUPFAM" id="SSF53335">
    <property type="entry name" value="S-adenosyl-L-methionine-dependent methyltransferases"/>
    <property type="match status" value="1"/>
</dbReference>
<dbReference type="EMBL" id="MFEG01000067">
    <property type="protein sequence ID" value="OGE74501.1"/>
    <property type="molecule type" value="Genomic_DNA"/>
</dbReference>
<comment type="caution">
    <text evidence="8">The sequence shown here is derived from an EMBL/GenBank/DDBJ whole genome shotgun (WGS) entry which is preliminary data.</text>
</comment>
<dbReference type="SMART" id="SM00650">
    <property type="entry name" value="rADc"/>
    <property type="match status" value="1"/>
</dbReference>
<dbReference type="GO" id="GO:0000179">
    <property type="term" value="F:rRNA (adenine-N6,N6-)-dimethyltransferase activity"/>
    <property type="evidence" value="ECO:0007669"/>
    <property type="project" value="UniProtKB-UniRule"/>
</dbReference>
<evidence type="ECO:0000256" key="3">
    <source>
        <dbReference type="ARBA" id="ARBA00022691"/>
    </source>
</evidence>
<comment type="caution">
    <text evidence="5">Lacks conserved residue(s) required for the propagation of feature annotation.</text>
</comment>
<keyword evidence="3 5" id="KW-0949">S-adenosyl-L-methionine</keyword>
<dbReference type="InterPro" id="IPR001737">
    <property type="entry name" value="KsgA/Erm"/>
</dbReference>
<dbReference type="GO" id="GO:0003723">
    <property type="term" value="F:RNA binding"/>
    <property type="evidence" value="ECO:0007669"/>
    <property type="project" value="UniProtKB-UniRule"/>
</dbReference>
<evidence type="ECO:0000256" key="2">
    <source>
        <dbReference type="ARBA" id="ARBA00022679"/>
    </source>
</evidence>
<evidence type="ECO:0000313" key="9">
    <source>
        <dbReference type="Proteomes" id="UP000176547"/>
    </source>
</evidence>
<keyword evidence="2 5" id="KW-0808">Transferase</keyword>
<dbReference type="PROSITE" id="PS51689">
    <property type="entry name" value="SAM_RNA_A_N6_MT"/>
    <property type="match status" value="1"/>
</dbReference>
<dbReference type="GO" id="GO:0005829">
    <property type="term" value="C:cytosol"/>
    <property type="evidence" value="ECO:0007669"/>
    <property type="project" value="TreeGrafter"/>
</dbReference>
<dbReference type="InterPro" id="IPR020596">
    <property type="entry name" value="rRNA_Ade_Mease_Trfase_CS"/>
</dbReference>
<evidence type="ECO:0000256" key="1">
    <source>
        <dbReference type="ARBA" id="ARBA00022603"/>
    </source>
</evidence>
<keyword evidence="1 5" id="KW-0489">Methyltransferase</keyword>
<dbReference type="InterPro" id="IPR029063">
    <property type="entry name" value="SAM-dependent_MTases_sf"/>
</dbReference>
<dbReference type="AlphaFoldDB" id="A0A1F5N9Y9"/>
<dbReference type="Pfam" id="PF00398">
    <property type="entry name" value="RrnaAD"/>
    <property type="match status" value="1"/>
</dbReference>